<name>B5YLH0_THAPS</name>
<accession>B5YLH0</accession>
<feature type="compositionally biased region" description="Polar residues" evidence="1">
    <location>
        <begin position="325"/>
        <end position="337"/>
    </location>
</feature>
<evidence type="ECO:0000313" key="2">
    <source>
        <dbReference type="EMBL" id="ACI64080.1"/>
    </source>
</evidence>
<protein>
    <submittedName>
        <fullName evidence="2">Uncharacterized protein</fullName>
    </submittedName>
</protein>
<reference evidence="2 3" key="1">
    <citation type="journal article" date="2004" name="Science">
        <title>The genome of the diatom Thalassiosira pseudonana: ecology, evolution, and metabolism.</title>
        <authorList>
            <person name="Armbrust E.V."/>
            <person name="Berges J.A."/>
            <person name="Bowler C."/>
            <person name="Green B.R."/>
            <person name="Martinez D."/>
            <person name="Putnam N.H."/>
            <person name="Zhou S."/>
            <person name="Allen A.E."/>
            <person name="Apt K.E."/>
            <person name="Bechner M."/>
            <person name="Brzezinski M.A."/>
            <person name="Chaal B.K."/>
            <person name="Chiovitti A."/>
            <person name="Davis A.K."/>
            <person name="Demarest M.S."/>
            <person name="Detter J.C."/>
            <person name="Glavina T."/>
            <person name="Goodstein D."/>
            <person name="Hadi M.Z."/>
            <person name="Hellsten U."/>
            <person name="Hildebrand M."/>
            <person name="Jenkins B.D."/>
            <person name="Jurka J."/>
            <person name="Kapitonov V.V."/>
            <person name="Kroger N."/>
            <person name="Lau W.W."/>
            <person name="Lane T.W."/>
            <person name="Larimer F.W."/>
            <person name="Lippmeier J.C."/>
            <person name="Lucas S."/>
            <person name="Medina M."/>
            <person name="Montsant A."/>
            <person name="Obornik M."/>
            <person name="Parker M.S."/>
            <person name="Palenik B."/>
            <person name="Pazour G.J."/>
            <person name="Richardson P.M."/>
            <person name="Rynearson T.A."/>
            <person name="Saito M.A."/>
            <person name="Schwartz D.C."/>
            <person name="Thamatrakoln K."/>
            <person name="Valentin K."/>
            <person name="Vardi A."/>
            <person name="Wilkerson F.P."/>
            <person name="Rokhsar D.S."/>
        </authorList>
    </citation>
    <scope>NUCLEOTIDE SEQUENCE [LARGE SCALE GENOMIC DNA]</scope>
    <source>
        <strain evidence="2 3">CCMP1335</strain>
    </source>
</reference>
<dbReference type="OMA" id="EDACRID"/>
<keyword evidence="3" id="KW-1185">Reference proteome</keyword>
<dbReference type="HOGENOM" id="CLU_459697_0_0_1"/>
<feature type="region of interest" description="Disordered" evidence="1">
    <location>
        <begin position="501"/>
        <end position="594"/>
    </location>
</feature>
<dbReference type="PaxDb" id="35128-Thaps10778"/>
<dbReference type="KEGG" id="tps:THAPS_10778"/>
<feature type="compositionally biased region" description="Basic and acidic residues" evidence="1">
    <location>
        <begin position="177"/>
        <end position="195"/>
    </location>
</feature>
<evidence type="ECO:0000256" key="1">
    <source>
        <dbReference type="SAM" id="MobiDB-lite"/>
    </source>
</evidence>
<sequence length="594" mass="64215">MADPNSLLKGMLGIGANTKDAKDCLEGVPSLWGVFLVIGGRSETFSTTRTTHIWGMNRHNNERRGQISLSIVEDACRIDWPYTNTHVQFPRSHPLSANNRPKSKNQKPPPPPKATTATKPNNSTDNANNNVGKKGRRRSNQVKDSANEEKTGGKAENASSSKNDNNNNASGKKKKKTSGDKKNQSSSSHGKEGAKQKKNSNQNAINYAWSAFQSSPDPSALPDIGGLFLGGDDHVGKEGNDDGGGGEEGGMEPSSYIRTSLVNSMMAKSPLATGKGGGGTDAGADLLQRLTSPNINEGGGASATMPPSNNNKFRTAESLEAEMMSPSQEEGSSTGVNLMSALSGEGKKGEEEAKKIDEAKEDMPAADYNPPASMTKEEIPDDPISQLMNPGGYGMQQPQQHGMPYNHPLNYGPPPMQYNHHPHHALHGHHGPPFPMSPPQYHHPHHYHPYPPHHGLPPGYTVIQVRVPSVLMPGNMMIVNGMQIPVPENVPPGSVIPVTVPVPQQMHGHHPPPHPGNFHPQHHHHPGGYYPQHGPPPPPPPPMMNPNFQQQQMHVQSQYEHQQQQQNAPKAANSWAAKVASSPAKDATKRRKHR</sequence>
<dbReference type="InParanoid" id="B5YLH0"/>
<feature type="compositionally biased region" description="Basic and acidic residues" evidence="1">
    <location>
        <begin position="345"/>
        <end position="363"/>
    </location>
</feature>
<feature type="compositionally biased region" description="Pro residues" evidence="1">
    <location>
        <begin position="533"/>
        <end position="544"/>
    </location>
</feature>
<dbReference type="GO" id="GO:0016071">
    <property type="term" value="P:mRNA metabolic process"/>
    <property type="evidence" value="ECO:0007669"/>
    <property type="project" value="UniProtKB-ARBA"/>
</dbReference>
<evidence type="ECO:0000313" key="3">
    <source>
        <dbReference type="Proteomes" id="UP000001449"/>
    </source>
</evidence>
<dbReference type="RefSeq" id="XP_002295363.1">
    <property type="nucleotide sequence ID" value="XM_002295327.1"/>
</dbReference>
<dbReference type="EMBL" id="CP001159">
    <property type="protein sequence ID" value="ACI64080.1"/>
    <property type="molecule type" value="Genomic_DNA"/>
</dbReference>
<feature type="compositionally biased region" description="Low complexity" evidence="1">
    <location>
        <begin position="545"/>
        <end position="566"/>
    </location>
</feature>
<feature type="compositionally biased region" description="Low complexity" evidence="1">
    <location>
        <begin position="157"/>
        <end position="170"/>
    </location>
</feature>
<dbReference type="AlphaFoldDB" id="B5YLH0"/>
<dbReference type="eggNOG" id="ENOG502T0G0">
    <property type="taxonomic scope" value="Eukaryota"/>
</dbReference>
<organism evidence="2 3">
    <name type="scientific">Thalassiosira pseudonana</name>
    <name type="common">Marine diatom</name>
    <name type="synonym">Cyclotella nana</name>
    <dbReference type="NCBI Taxonomy" id="35128"/>
    <lineage>
        <taxon>Eukaryota</taxon>
        <taxon>Sar</taxon>
        <taxon>Stramenopiles</taxon>
        <taxon>Ochrophyta</taxon>
        <taxon>Bacillariophyta</taxon>
        <taxon>Coscinodiscophyceae</taxon>
        <taxon>Thalassiosirophycidae</taxon>
        <taxon>Thalassiosirales</taxon>
        <taxon>Thalassiosiraceae</taxon>
        <taxon>Thalassiosira</taxon>
    </lineage>
</organism>
<dbReference type="Pfam" id="PF15365">
    <property type="entry name" value="PNRC"/>
    <property type="match status" value="1"/>
</dbReference>
<gene>
    <name evidence="2" type="ORF">THAPS_10778</name>
</gene>
<feature type="compositionally biased region" description="Polar residues" evidence="1">
    <location>
        <begin position="199"/>
        <end position="217"/>
    </location>
</feature>
<feature type="region of interest" description="Disordered" evidence="1">
    <location>
        <begin position="86"/>
        <end position="374"/>
    </location>
</feature>
<proteinExistence type="predicted"/>
<reference evidence="2 3" key="2">
    <citation type="journal article" date="2008" name="Nature">
        <title>The Phaeodactylum genome reveals the evolutionary history of diatom genomes.</title>
        <authorList>
            <person name="Bowler C."/>
            <person name="Allen A.E."/>
            <person name="Badger J.H."/>
            <person name="Grimwood J."/>
            <person name="Jabbari K."/>
            <person name="Kuo A."/>
            <person name="Maheswari U."/>
            <person name="Martens C."/>
            <person name="Maumus F."/>
            <person name="Otillar R.P."/>
            <person name="Rayko E."/>
            <person name="Salamov A."/>
            <person name="Vandepoele K."/>
            <person name="Beszteri B."/>
            <person name="Gruber A."/>
            <person name="Heijde M."/>
            <person name="Katinka M."/>
            <person name="Mock T."/>
            <person name="Valentin K."/>
            <person name="Verret F."/>
            <person name="Berges J.A."/>
            <person name="Brownlee C."/>
            <person name="Cadoret J.P."/>
            <person name="Chiovitti A."/>
            <person name="Choi C.J."/>
            <person name="Coesel S."/>
            <person name="De Martino A."/>
            <person name="Detter J.C."/>
            <person name="Durkin C."/>
            <person name="Falciatore A."/>
            <person name="Fournet J."/>
            <person name="Haruta M."/>
            <person name="Huysman M.J."/>
            <person name="Jenkins B.D."/>
            <person name="Jiroutova K."/>
            <person name="Jorgensen R.E."/>
            <person name="Joubert Y."/>
            <person name="Kaplan A."/>
            <person name="Kroger N."/>
            <person name="Kroth P.G."/>
            <person name="La Roche J."/>
            <person name="Lindquist E."/>
            <person name="Lommer M."/>
            <person name="Martin-Jezequel V."/>
            <person name="Lopez P.J."/>
            <person name="Lucas S."/>
            <person name="Mangogna M."/>
            <person name="McGinnis K."/>
            <person name="Medlin L.K."/>
            <person name="Montsant A."/>
            <person name="Oudot-Le Secq M.P."/>
            <person name="Napoli C."/>
            <person name="Obornik M."/>
            <person name="Parker M.S."/>
            <person name="Petit J.L."/>
            <person name="Porcel B.M."/>
            <person name="Poulsen N."/>
            <person name="Robison M."/>
            <person name="Rychlewski L."/>
            <person name="Rynearson T.A."/>
            <person name="Schmutz J."/>
            <person name="Shapiro H."/>
            <person name="Siaut M."/>
            <person name="Stanley M."/>
            <person name="Sussman M.R."/>
            <person name="Taylor A.R."/>
            <person name="Vardi A."/>
            <person name="von Dassow P."/>
            <person name="Vyverman W."/>
            <person name="Willis A."/>
            <person name="Wyrwicz L.S."/>
            <person name="Rokhsar D.S."/>
            <person name="Weissenbach J."/>
            <person name="Armbrust E.V."/>
            <person name="Green B.R."/>
            <person name="Van de Peer Y."/>
            <person name="Grigoriev I.V."/>
        </authorList>
    </citation>
    <scope>NUCLEOTIDE SEQUENCE [LARGE SCALE GENOMIC DNA]</scope>
    <source>
        <strain evidence="2 3">CCMP1335</strain>
    </source>
</reference>
<dbReference type="GeneID" id="7450928"/>
<dbReference type="Proteomes" id="UP000001449">
    <property type="component" value="Chromosome 18"/>
</dbReference>
<dbReference type="InterPro" id="IPR028322">
    <property type="entry name" value="PNRC-like_rgn"/>
</dbReference>
<feature type="compositionally biased region" description="Basic and acidic residues" evidence="1">
    <location>
        <begin position="231"/>
        <end position="240"/>
    </location>
</feature>